<feature type="chain" id="PRO_5012906167" description="MORN repeat variant" evidence="2">
    <location>
        <begin position="18"/>
        <end position="250"/>
    </location>
</feature>
<evidence type="ECO:0000313" key="3">
    <source>
        <dbReference type="EMBL" id="SHF37034.1"/>
    </source>
</evidence>
<evidence type="ECO:0000256" key="2">
    <source>
        <dbReference type="SAM" id="SignalP"/>
    </source>
</evidence>
<dbReference type="Gene3D" id="2.20.110.10">
    <property type="entry name" value="Histone H3 K4-specific methyltransferase SET7/9 N-terminal domain"/>
    <property type="match status" value="1"/>
</dbReference>
<name>A0A1M5B3E5_9BACT</name>
<evidence type="ECO:0000256" key="1">
    <source>
        <dbReference type="SAM" id="MobiDB-lite"/>
    </source>
</evidence>
<dbReference type="AlphaFoldDB" id="A0A1M5B3E5"/>
<protein>
    <recommendedName>
        <fullName evidence="5">MORN repeat variant</fullName>
    </recommendedName>
</protein>
<sequence>MRLLTLLLVLFTYTGIAQTKAYVIGVKGDTLNRVDAKGKRQGRWVEKIPDTRGEKGYEEQGVYLNGKKEGQWQRFSLEGDLVAIEQYKFGYKNGKSVYLTPMGDPLREESWKAVDPTSPYDTIDVMDPNDPTRVLEKQVIKLEGTALKHGTWKYYDPWSGKLEKKEEYVFDNLQQHGQPLDFSSRNKATSEQDDDLAPIDVTGASARKKPEYKAKTAEEKKALPKPQAVIDFEKKNAGKKKVRMRDGSTF</sequence>
<feature type="signal peptide" evidence="2">
    <location>
        <begin position="1"/>
        <end position="17"/>
    </location>
</feature>
<dbReference type="STRING" id="1302690.BUE76_16590"/>
<evidence type="ECO:0000313" key="4">
    <source>
        <dbReference type="Proteomes" id="UP000184368"/>
    </source>
</evidence>
<dbReference type="EMBL" id="FQUO01000007">
    <property type="protein sequence ID" value="SHF37034.1"/>
    <property type="molecule type" value="Genomic_DNA"/>
</dbReference>
<proteinExistence type="predicted"/>
<feature type="compositionally biased region" description="Basic and acidic residues" evidence="1">
    <location>
        <begin position="208"/>
        <end position="222"/>
    </location>
</feature>
<gene>
    <name evidence="3" type="ORF">SAMN05444008_107123</name>
</gene>
<feature type="region of interest" description="Disordered" evidence="1">
    <location>
        <begin position="179"/>
        <end position="250"/>
    </location>
</feature>
<dbReference type="SUPFAM" id="SSF82185">
    <property type="entry name" value="Histone H3 K4-specific methyltransferase SET7/9 N-terminal domain"/>
    <property type="match status" value="1"/>
</dbReference>
<keyword evidence="4" id="KW-1185">Reference proteome</keyword>
<dbReference type="RefSeq" id="WP_143157291.1">
    <property type="nucleotide sequence ID" value="NZ_FQUO01000007.1"/>
</dbReference>
<organism evidence="3 4">
    <name type="scientific">Cnuella takakiae</name>
    <dbReference type="NCBI Taxonomy" id="1302690"/>
    <lineage>
        <taxon>Bacteria</taxon>
        <taxon>Pseudomonadati</taxon>
        <taxon>Bacteroidota</taxon>
        <taxon>Chitinophagia</taxon>
        <taxon>Chitinophagales</taxon>
        <taxon>Chitinophagaceae</taxon>
        <taxon>Cnuella</taxon>
    </lineage>
</organism>
<dbReference type="OrthoDB" id="649587at2"/>
<accession>A0A1M5B3E5</accession>
<keyword evidence="2" id="KW-0732">Signal</keyword>
<reference evidence="3 4" key="1">
    <citation type="submission" date="2016-11" db="EMBL/GenBank/DDBJ databases">
        <authorList>
            <person name="Jaros S."/>
            <person name="Januszkiewicz K."/>
            <person name="Wedrychowicz H."/>
        </authorList>
    </citation>
    <scope>NUCLEOTIDE SEQUENCE [LARGE SCALE GENOMIC DNA]</scope>
    <source>
        <strain evidence="3 4">DSM 26897</strain>
    </source>
</reference>
<evidence type="ECO:0008006" key="5">
    <source>
        <dbReference type="Google" id="ProtNLM"/>
    </source>
</evidence>
<dbReference type="Proteomes" id="UP000184368">
    <property type="component" value="Unassembled WGS sequence"/>
</dbReference>
<feature type="compositionally biased region" description="Polar residues" evidence="1">
    <location>
        <begin position="179"/>
        <end position="189"/>
    </location>
</feature>